<dbReference type="EMBL" id="JBBWWR010000013">
    <property type="protein sequence ID" value="KAK8956132.1"/>
    <property type="molecule type" value="Genomic_DNA"/>
</dbReference>
<gene>
    <name evidence="8" type="ORF">KSP40_PGU011093</name>
</gene>
<evidence type="ECO:0000256" key="3">
    <source>
        <dbReference type="ARBA" id="ARBA00022692"/>
    </source>
</evidence>
<evidence type="ECO:0000259" key="7">
    <source>
        <dbReference type="Pfam" id="PF00892"/>
    </source>
</evidence>
<organism evidence="8 9">
    <name type="scientific">Platanthera guangdongensis</name>
    <dbReference type="NCBI Taxonomy" id="2320717"/>
    <lineage>
        <taxon>Eukaryota</taxon>
        <taxon>Viridiplantae</taxon>
        <taxon>Streptophyta</taxon>
        <taxon>Embryophyta</taxon>
        <taxon>Tracheophyta</taxon>
        <taxon>Spermatophyta</taxon>
        <taxon>Magnoliopsida</taxon>
        <taxon>Liliopsida</taxon>
        <taxon>Asparagales</taxon>
        <taxon>Orchidaceae</taxon>
        <taxon>Orchidoideae</taxon>
        <taxon>Orchideae</taxon>
        <taxon>Orchidinae</taxon>
        <taxon>Platanthera</taxon>
    </lineage>
</organism>
<evidence type="ECO:0000256" key="5">
    <source>
        <dbReference type="ARBA" id="ARBA00023136"/>
    </source>
</evidence>
<feature type="transmembrane region" description="Helical" evidence="6">
    <location>
        <begin position="199"/>
        <end position="219"/>
    </location>
</feature>
<comment type="caution">
    <text evidence="8">The sequence shown here is derived from an EMBL/GenBank/DDBJ whole genome shotgun (WGS) entry which is preliminary data.</text>
</comment>
<feature type="transmembrane region" description="Helical" evidence="6">
    <location>
        <begin position="239"/>
        <end position="256"/>
    </location>
</feature>
<feature type="transmembrane region" description="Helical" evidence="6">
    <location>
        <begin position="289"/>
        <end position="308"/>
    </location>
</feature>
<evidence type="ECO:0000256" key="1">
    <source>
        <dbReference type="ARBA" id="ARBA00004141"/>
    </source>
</evidence>
<evidence type="ECO:0000313" key="9">
    <source>
        <dbReference type="Proteomes" id="UP001412067"/>
    </source>
</evidence>
<dbReference type="InterPro" id="IPR037185">
    <property type="entry name" value="EmrE-like"/>
</dbReference>
<comment type="subcellular location">
    <subcellularLocation>
        <location evidence="1 6">Membrane</location>
        <topology evidence="1 6">Multi-pass membrane protein</topology>
    </subcellularLocation>
</comment>
<keyword evidence="5 6" id="KW-0472">Membrane</keyword>
<dbReference type="InterPro" id="IPR030184">
    <property type="entry name" value="WAT1-related"/>
</dbReference>
<evidence type="ECO:0000256" key="6">
    <source>
        <dbReference type="RuleBase" id="RU363077"/>
    </source>
</evidence>
<name>A0ABR2M0Y9_9ASPA</name>
<evidence type="ECO:0000256" key="4">
    <source>
        <dbReference type="ARBA" id="ARBA00022989"/>
    </source>
</evidence>
<feature type="domain" description="EamA" evidence="7">
    <location>
        <begin position="11"/>
        <end position="140"/>
    </location>
</feature>
<protein>
    <recommendedName>
        <fullName evidence="6">WAT1-related protein</fullName>
    </recommendedName>
</protein>
<feature type="transmembrane region" description="Helical" evidence="6">
    <location>
        <begin position="29"/>
        <end position="47"/>
    </location>
</feature>
<dbReference type="Proteomes" id="UP001412067">
    <property type="component" value="Unassembled WGS sequence"/>
</dbReference>
<keyword evidence="4 6" id="KW-1133">Transmembrane helix</keyword>
<keyword evidence="3 6" id="KW-0812">Transmembrane</keyword>
<proteinExistence type="inferred from homology"/>
<dbReference type="SUPFAM" id="SSF103481">
    <property type="entry name" value="Multidrug resistance efflux transporter EmrE"/>
    <property type="match status" value="2"/>
</dbReference>
<feature type="transmembrane region" description="Helical" evidence="6">
    <location>
        <begin position="167"/>
        <end position="187"/>
    </location>
</feature>
<accession>A0ABR2M0Y9</accession>
<dbReference type="InterPro" id="IPR000620">
    <property type="entry name" value="EamA_dom"/>
</dbReference>
<sequence length="345" mass="39252">MVLVQIGYTILYFITEASFHHGMNPHVYITYRHFVSGFVMLPFAYLLERKLRPKLTWALILEIFVLSLLGKTRIGLTLNMYFASLRYTSPAFVASMVKTIPSLTFIIAVFLRMERFSVQSLQGYAKIVGTLVSLVGVTIMTFYKGFVVRNLRGSLIHMQGNAIHEKWLKGSILTVTSCITWSVWHIMQAKTLKKYQAQLSLTTWMSFVGGAQSAVFTVFVEHKAPSRIIGVDIDLWSTLYGGIVWSGMIIFIQLWFTKEKRPVFVTMFNPVSTISVTLLAYFIFGERLFIGSIIGGVFVIVGLYMVLWGKERDEVGIKPCNLKPRTGSKRICLMKHHKSFLNLTL</sequence>
<feature type="transmembrane region" description="Helical" evidence="6">
    <location>
        <begin position="123"/>
        <end position="147"/>
    </location>
</feature>
<dbReference type="Pfam" id="PF00892">
    <property type="entry name" value="EamA"/>
    <property type="match status" value="2"/>
</dbReference>
<feature type="transmembrane region" description="Helical" evidence="6">
    <location>
        <begin position="89"/>
        <end position="111"/>
    </location>
</feature>
<comment type="similarity">
    <text evidence="2 6">Belongs to the drug/metabolite transporter (DMT) superfamily. Plant drug/metabolite exporter (P-DME) (TC 2.A.7.4) family.</text>
</comment>
<reference evidence="8 9" key="1">
    <citation type="journal article" date="2022" name="Nat. Plants">
        <title>Genomes of leafy and leafless Platanthera orchids illuminate the evolution of mycoheterotrophy.</title>
        <authorList>
            <person name="Li M.H."/>
            <person name="Liu K.W."/>
            <person name="Li Z."/>
            <person name="Lu H.C."/>
            <person name="Ye Q.L."/>
            <person name="Zhang D."/>
            <person name="Wang J.Y."/>
            <person name="Li Y.F."/>
            <person name="Zhong Z.M."/>
            <person name="Liu X."/>
            <person name="Yu X."/>
            <person name="Liu D.K."/>
            <person name="Tu X.D."/>
            <person name="Liu B."/>
            <person name="Hao Y."/>
            <person name="Liao X.Y."/>
            <person name="Jiang Y.T."/>
            <person name="Sun W.H."/>
            <person name="Chen J."/>
            <person name="Chen Y.Q."/>
            <person name="Ai Y."/>
            <person name="Zhai J.W."/>
            <person name="Wu S.S."/>
            <person name="Zhou Z."/>
            <person name="Hsiao Y.Y."/>
            <person name="Wu W.L."/>
            <person name="Chen Y.Y."/>
            <person name="Lin Y.F."/>
            <person name="Hsu J.L."/>
            <person name="Li C.Y."/>
            <person name="Wang Z.W."/>
            <person name="Zhao X."/>
            <person name="Zhong W.Y."/>
            <person name="Ma X.K."/>
            <person name="Ma L."/>
            <person name="Huang J."/>
            <person name="Chen G.Z."/>
            <person name="Huang M.Z."/>
            <person name="Huang L."/>
            <person name="Peng D.H."/>
            <person name="Luo Y.B."/>
            <person name="Zou S.Q."/>
            <person name="Chen S.P."/>
            <person name="Lan S."/>
            <person name="Tsai W.C."/>
            <person name="Van de Peer Y."/>
            <person name="Liu Z.J."/>
        </authorList>
    </citation>
    <scope>NUCLEOTIDE SEQUENCE [LARGE SCALE GENOMIC DNA]</scope>
    <source>
        <strain evidence="8">Lor288</strain>
    </source>
</reference>
<feature type="transmembrane region" description="Helical" evidence="6">
    <location>
        <begin position="263"/>
        <end position="283"/>
    </location>
</feature>
<keyword evidence="9" id="KW-1185">Reference proteome</keyword>
<feature type="transmembrane region" description="Helical" evidence="6">
    <location>
        <begin position="59"/>
        <end position="83"/>
    </location>
</feature>
<feature type="domain" description="EamA" evidence="7">
    <location>
        <begin position="169"/>
        <end position="307"/>
    </location>
</feature>
<evidence type="ECO:0000256" key="2">
    <source>
        <dbReference type="ARBA" id="ARBA00007635"/>
    </source>
</evidence>
<evidence type="ECO:0000313" key="8">
    <source>
        <dbReference type="EMBL" id="KAK8956132.1"/>
    </source>
</evidence>
<dbReference type="PANTHER" id="PTHR31218">
    <property type="entry name" value="WAT1-RELATED PROTEIN"/>
    <property type="match status" value="1"/>
</dbReference>